<evidence type="ECO:0000256" key="4">
    <source>
        <dbReference type="ARBA" id="ARBA00024908"/>
    </source>
</evidence>
<evidence type="ECO:0000256" key="7">
    <source>
        <dbReference type="PIRSR" id="PIRSR600821-52"/>
    </source>
</evidence>
<feature type="domain" description="Alanine racemase C-terminal" evidence="8">
    <location>
        <begin position="304"/>
        <end position="430"/>
    </location>
</feature>
<dbReference type="InterPro" id="IPR001608">
    <property type="entry name" value="Ala_racemase_N"/>
</dbReference>
<comment type="catalytic activity">
    <reaction evidence="5">
        <text>L-alanine = D-alanine</text>
        <dbReference type="Rhea" id="RHEA:20249"/>
        <dbReference type="ChEBI" id="CHEBI:57416"/>
        <dbReference type="ChEBI" id="CHEBI:57972"/>
        <dbReference type="EC" id="5.1.1.1"/>
    </reaction>
</comment>
<dbReference type="InterPro" id="IPR003442">
    <property type="entry name" value="T6A_TsaE"/>
</dbReference>
<evidence type="ECO:0000313" key="10">
    <source>
        <dbReference type="Proteomes" id="UP000784435"/>
    </source>
</evidence>
<evidence type="ECO:0000256" key="5">
    <source>
        <dbReference type="HAMAP-Rule" id="MF_01201"/>
    </source>
</evidence>
<feature type="modified residue" description="N6-(pyridoxal phosphate)lysine" evidence="5 6">
    <location>
        <position position="39"/>
    </location>
</feature>
<proteinExistence type="inferred from homology"/>
<dbReference type="Pfam" id="PF00842">
    <property type="entry name" value="Ala_racemase_C"/>
    <property type="match status" value="1"/>
</dbReference>
<dbReference type="Pfam" id="PF02367">
    <property type="entry name" value="TsaE"/>
    <property type="match status" value="1"/>
</dbReference>
<feature type="active site" description="Proton acceptor; specific for D-alanine" evidence="5">
    <location>
        <position position="39"/>
    </location>
</feature>
<dbReference type="SUPFAM" id="SSF52540">
    <property type="entry name" value="P-loop containing nucleoside triphosphate hydrolases"/>
    <property type="match status" value="1"/>
</dbReference>
<comment type="pathway">
    <text evidence="5">Amino-acid biosynthesis; D-alanine biosynthesis; D-alanine from L-alanine: step 1/1.</text>
</comment>
<evidence type="ECO:0000256" key="6">
    <source>
        <dbReference type="PIRSR" id="PIRSR600821-50"/>
    </source>
</evidence>
<accession>A0A921MCF4</accession>
<dbReference type="GO" id="GO:0030632">
    <property type="term" value="P:D-alanine biosynthetic process"/>
    <property type="evidence" value="ECO:0007669"/>
    <property type="project" value="UniProtKB-UniRule"/>
</dbReference>
<organism evidence="9 10">
    <name type="scientific">Brevibacterium senegalense</name>
    <dbReference type="NCBI Taxonomy" id="1033736"/>
    <lineage>
        <taxon>Bacteria</taxon>
        <taxon>Bacillati</taxon>
        <taxon>Actinomycetota</taxon>
        <taxon>Actinomycetes</taxon>
        <taxon>Micrococcales</taxon>
        <taxon>Brevibacteriaceae</taxon>
        <taxon>Brevibacterium</taxon>
    </lineage>
</organism>
<dbReference type="InterPro" id="IPR009006">
    <property type="entry name" value="Ala_racemase/Decarboxylase_C"/>
</dbReference>
<dbReference type="InterPro" id="IPR027417">
    <property type="entry name" value="P-loop_NTPase"/>
</dbReference>
<dbReference type="PRINTS" id="PR00992">
    <property type="entry name" value="ALARACEMASE"/>
</dbReference>
<dbReference type="SUPFAM" id="SSF51419">
    <property type="entry name" value="PLP-binding barrel"/>
    <property type="match status" value="2"/>
</dbReference>
<gene>
    <name evidence="9" type="primary">tsaE</name>
    <name evidence="9" type="ORF">K8V08_04045</name>
</gene>
<feature type="binding site" evidence="5 7">
    <location>
        <position position="143"/>
    </location>
    <ligand>
        <name>substrate</name>
    </ligand>
</feature>
<dbReference type="InterPro" id="IPR011079">
    <property type="entry name" value="Ala_racemase_C"/>
</dbReference>
<protein>
    <recommendedName>
        <fullName evidence="5">Alanine racemase</fullName>
        <ecNumber evidence="5">5.1.1.1</ecNumber>
    </recommendedName>
</protein>
<feature type="active site" description="Proton acceptor; specific for L-alanine" evidence="5">
    <location>
        <position position="325"/>
    </location>
</feature>
<comment type="caution">
    <text evidence="9">The sequence shown here is derived from an EMBL/GenBank/DDBJ whole genome shotgun (WGS) entry which is preliminary data.</text>
</comment>
<dbReference type="EC" id="5.1.1.1" evidence="5"/>
<reference evidence="9" key="2">
    <citation type="submission" date="2021-09" db="EMBL/GenBank/DDBJ databases">
        <authorList>
            <person name="Gilroy R."/>
        </authorList>
    </citation>
    <scope>NUCLEOTIDE SEQUENCE</scope>
    <source>
        <strain evidence="9">ChiGjej5B5-7349</strain>
    </source>
</reference>
<dbReference type="SUPFAM" id="SSF50621">
    <property type="entry name" value="Alanine racemase C-terminal domain-like"/>
    <property type="match status" value="1"/>
</dbReference>
<dbReference type="Gene3D" id="2.40.37.10">
    <property type="entry name" value="Lyase, Ornithine Decarboxylase, Chain A, domain 1"/>
    <property type="match status" value="1"/>
</dbReference>
<dbReference type="NCBIfam" id="TIGR00150">
    <property type="entry name" value="T6A_YjeE"/>
    <property type="match status" value="1"/>
</dbReference>
<dbReference type="CDD" id="cd00430">
    <property type="entry name" value="PLPDE_III_AR"/>
    <property type="match status" value="1"/>
</dbReference>
<comment type="cofactor">
    <cofactor evidence="1 5 6">
        <name>pyridoxal 5'-phosphate</name>
        <dbReference type="ChEBI" id="CHEBI:597326"/>
    </cofactor>
</comment>
<dbReference type="Pfam" id="PF01168">
    <property type="entry name" value="Ala_racemase_N"/>
    <property type="match status" value="2"/>
</dbReference>
<dbReference type="GO" id="GO:0002949">
    <property type="term" value="P:tRNA threonylcarbamoyladenosine modification"/>
    <property type="evidence" value="ECO:0007669"/>
    <property type="project" value="InterPro"/>
</dbReference>
<dbReference type="SMART" id="SM01005">
    <property type="entry name" value="Ala_racemase_C"/>
    <property type="match status" value="1"/>
</dbReference>
<name>A0A921MCF4_9MICO</name>
<dbReference type="InterPro" id="IPR000821">
    <property type="entry name" value="Ala_racemase"/>
</dbReference>
<evidence type="ECO:0000256" key="2">
    <source>
        <dbReference type="ARBA" id="ARBA00022898"/>
    </source>
</evidence>
<dbReference type="HAMAP" id="MF_01201">
    <property type="entry name" value="Ala_racemase"/>
    <property type="match status" value="1"/>
</dbReference>
<dbReference type="GO" id="GO:0030170">
    <property type="term" value="F:pyridoxal phosphate binding"/>
    <property type="evidence" value="ECO:0007669"/>
    <property type="project" value="UniProtKB-UniRule"/>
</dbReference>
<dbReference type="PANTHER" id="PTHR30511">
    <property type="entry name" value="ALANINE RACEMASE"/>
    <property type="match status" value="1"/>
</dbReference>
<dbReference type="GO" id="GO:0005829">
    <property type="term" value="C:cytosol"/>
    <property type="evidence" value="ECO:0007669"/>
    <property type="project" value="TreeGrafter"/>
</dbReference>
<evidence type="ECO:0000256" key="3">
    <source>
        <dbReference type="ARBA" id="ARBA00023235"/>
    </source>
</evidence>
<keyword evidence="3 5" id="KW-0413">Isomerase</keyword>
<sequence>MRADAPSSLRAVLDREALRDNVAAIDQRIGDRTLMAIVKGDAYGHGVDLVVPTLLAAGVRHLGVATLAEALHVHDLLTDLPGGQDVRLLFWIHDSTTDLSPAVARGIEVGVSSAAGFERARAAATATGRTARVHLKVDTGLGRGGFSADQLTALLTQLTALLTQLAAPEAVLASQPAPTSTVADVPAPEAVATVVDPAASADAASSVRIVGLMTHLANADVPGDPATAQQSALFTQVRAQVEEFLAGPGARFAAAEGLRTHTANSPGALGPDGVPGDTVRVGLSLYGLSPFEEITAGQLGLRPALTLRSRILTVKDVPAGHGASYGLTYTTPRPTRFALVAGGYADGIPRIASGSAEVCVGGRRFPVVGRIAMDQMIIDAGDARIEEGDEVVVLGDGTTGPSAEEWAAWAGTINYEIVTRVGARVDRELCAATPGDRSEAAAAPVVAPENAPVVAPGDAQAAQDDARAAQERRALGTLTVRLADRDAMADFAQALGRAALPGDVVILTGNLGAGKTTFTQFLARSLDVRGRVSSPTFVLAREHPPRGGGPGLVHVDAYRLEDAAEFDDLGLDAALDESVTVIEWGRGLAESLGDHLDIEILRPDEVARSVDDPDNLDAATFCAESDDPDEAADDEPRVVTITAHGRRWAGRLDGLTRN</sequence>
<dbReference type="Proteomes" id="UP000784435">
    <property type="component" value="Unassembled WGS sequence"/>
</dbReference>
<comment type="function">
    <text evidence="5">Catalyzes the interconversion of L-alanine and D-alanine. May also act on other amino acids.</text>
</comment>
<comment type="similarity">
    <text evidence="5">Belongs to the alanine racemase family.</text>
</comment>
<dbReference type="Gene3D" id="3.20.20.10">
    <property type="entry name" value="Alanine racemase"/>
    <property type="match status" value="2"/>
</dbReference>
<reference evidence="9" key="1">
    <citation type="journal article" date="2021" name="PeerJ">
        <title>Extensive microbial diversity within the chicken gut microbiome revealed by metagenomics and culture.</title>
        <authorList>
            <person name="Gilroy R."/>
            <person name="Ravi A."/>
            <person name="Getino M."/>
            <person name="Pursley I."/>
            <person name="Horton D.L."/>
            <person name="Alikhan N.F."/>
            <person name="Baker D."/>
            <person name="Gharbi K."/>
            <person name="Hall N."/>
            <person name="Watson M."/>
            <person name="Adriaenssens E.M."/>
            <person name="Foster-Nyarko E."/>
            <person name="Jarju S."/>
            <person name="Secka A."/>
            <person name="Antonio M."/>
            <person name="Oren A."/>
            <person name="Chaudhuri R.R."/>
            <person name="La Ragione R."/>
            <person name="Hildebrand F."/>
            <person name="Pallen M.J."/>
        </authorList>
    </citation>
    <scope>NUCLEOTIDE SEQUENCE</scope>
    <source>
        <strain evidence="9">ChiGjej5B5-7349</strain>
    </source>
</reference>
<dbReference type="GO" id="GO:0008784">
    <property type="term" value="F:alanine racemase activity"/>
    <property type="evidence" value="ECO:0007669"/>
    <property type="project" value="UniProtKB-UniRule"/>
</dbReference>
<dbReference type="EMBL" id="DYUK01000084">
    <property type="protein sequence ID" value="HJG79565.1"/>
    <property type="molecule type" value="Genomic_DNA"/>
</dbReference>
<dbReference type="InterPro" id="IPR020622">
    <property type="entry name" value="Ala_racemase_pyridoxalP-BS"/>
</dbReference>
<comment type="function">
    <text evidence="4">Required for the formation of a threonylcarbamoyl group on adenosine at position 37 (t(6)A37) in tRNAs that read codons beginning with adenine. Is involved in the transfer of the threonylcarbamoyl moiety of threonylcarbamoyl-AMP (TC-AMP) to the N6 group of A37, together with TsaD and TsaB. TsaE seems to play an indirect role in the t(6)A biosynthesis pathway, possibly in regulating the core enzymatic function of TsaD.</text>
</comment>
<feature type="binding site" evidence="5 7">
    <location>
        <position position="373"/>
    </location>
    <ligand>
        <name>substrate</name>
    </ligand>
</feature>
<dbReference type="AlphaFoldDB" id="A0A921MCF4"/>
<dbReference type="Gene3D" id="3.40.50.300">
    <property type="entry name" value="P-loop containing nucleotide triphosphate hydrolases"/>
    <property type="match status" value="1"/>
</dbReference>
<dbReference type="InterPro" id="IPR029066">
    <property type="entry name" value="PLP-binding_barrel"/>
</dbReference>
<evidence type="ECO:0000313" key="9">
    <source>
        <dbReference type="EMBL" id="HJG79565.1"/>
    </source>
</evidence>
<dbReference type="PANTHER" id="PTHR30511:SF0">
    <property type="entry name" value="ALANINE RACEMASE, CATABOLIC-RELATED"/>
    <property type="match status" value="1"/>
</dbReference>
<evidence type="ECO:0000259" key="8">
    <source>
        <dbReference type="SMART" id="SM01005"/>
    </source>
</evidence>
<dbReference type="GO" id="GO:0009252">
    <property type="term" value="P:peptidoglycan biosynthetic process"/>
    <property type="evidence" value="ECO:0007669"/>
    <property type="project" value="TreeGrafter"/>
</dbReference>
<dbReference type="PROSITE" id="PS00395">
    <property type="entry name" value="ALANINE_RACEMASE"/>
    <property type="match status" value="1"/>
</dbReference>
<evidence type="ECO:0000256" key="1">
    <source>
        <dbReference type="ARBA" id="ARBA00001933"/>
    </source>
</evidence>
<keyword evidence="2 5" id="KW-0663">Pyridoxal phosphate</keyword>